<dbReference type="EMBL" id="SNQG01000007">
    <property type="protein sequence ID" value="TEW64161.1"/>
    <property type="molecule type" value="Genomic_DNA"/>
</dbReference>
<name>A0A4Y8A8M9_9SPHI</name>
<dbReference type="EMBL" id="JACIEG010000007">
    <property type="protein sequence ID" value="MBB3970905.1"/>
    <property type="molecule type" value="Genomic_DNA"/>
</dbReference>
<dbReference type="SUPFAM" id="SSF55781">
    <property type="entry name" value="GAF domain-like"/>
    <property type="match status" value="1"/>
</dbReference>
<evidence type="ECO:0000313" key="4">
    <source>
        <dbReference type="EMBL" id="TEW64161.1"/>
    </source>
</evidence>
<protein>
    <submittedName>
        <fullName evidence="4">GAF domain-containing protein</fullName>
    </submittedName>
</protein>
<dbReference type="InterPro" id="IPR003018">
    <property type="entry name" value="GAF"/>
</dbReference>
<dbReference type="GO" id="GO:0033745">
    <property type="term" value="F:L-methionine-(R)-S-oxide reductase activity"/>
    <property type="evidence" value="ECO:0007669"/>
    <property type="project" value="TreeGrafter"/>
</dbReference>
<reference evidence="4" key="2">
    <citation type="submission" date="2019-03" db="EMBL/GenBank/DDBJ databases">
        <authorList>
            <person name="Yan Y.-Q."/>
            <person name="Du Z.-J."/>
        </authorList>
    </citation>
    <scope>NUCLEOTIDE SEQUENCE</scope>
    <source>
        <strain evidence="4">PP-F2FG21</strain>
    </source>
</reference>
<dbReference type="Proteomes" id="UP000583101">
    <property type="component" value="Unassembled WGS sequence"/>
</dbReference>
<dbReference type="PANTHER" id="PTHR21021:SF15">
    <property type="entry name" value="FREE METHIONINE-R-SULFOXIDE REDUCTASE"/>
    <property type="match status" value="1"/>
</dbReference>
<dbReference type="Pfam" id="PF13185">
    <property type="entry name" value="GAF_2"/>
    <property type="match status" value="1"/>
</dbReference>
<comment type="similarity">
    <text evidence="1">Belongs to the free Met sulfoxide reductase family.</text>
</comment>
<evidence type="ECO:0000313" key="6">
    <source>
        <dbReference type="Proteomes" id="UP000583101"/>
    </source>
</evidence>
<dbReference type="PANTHER" id="PTHR21021">
    <property type="entry name" value="GAF/PUTATIVE CYTOSKELETAL PROTEIN"/>
    <property type="match status" value="1"/>
</dbReference>
<evidence type="ECO:0000256" key="1">
    <source>
        <dbReference type="ARBA" id="ARBA00038454"/>
    </source>
</evidence>
<evidence type="ECO:0000313" key="5">
    <source>
        <dbReference type="Proteomes" id="UP000297248"/>
    </source>
</evidence>
<proteinExistence type="inferred from homology"/>
<sequence>MAEDLQIIASANKKERYQSLIPQIEALLYGETDLVANLANIAAALKEQFNWFWVGFYLVKQDELVLGPFQGPVACTRIAKGRGVCGTAWAKAETLIVPDVEEFPGHIACSSLSRSEIVLPLTHRNEVIGVLDVDSSALNEFDETDARYLNQIIGLIKFNA</sequence>
<dbReference type="GO" id="GO:0005829">
    <property type="term" value="C:cytosol"/>
    <property type="evidence" value="ECO:0007669"/>
    <property type="project" value="TreeGrafter"/>
</dbReference>
<organism evidence="4 5">
    <name type="scientific">Mucilaginibacter phyllosphaerae</name>
    <dbReference type="NCBI Taxonomy" id="1812349"/>
    <lineage>
        <taxon>Bacteria</taxon>
        <taxon>Pseudomonadati</taxon>
        <taxon>Bacteroidota</taxon>
        <taxon>Sphingobacteriia</taxon>
        <taxon>Sphingobacteriales</taxon>
        <taxon>Sphingobacteriaceae</taxon>
        <taxon>Mucilaginibacter</taxon>
    </lineage>
</organism>
<dbReference type="InterPro" id="IPR029016">
    <property type="entry name" value="GAF-like_dom_sf"/>
</dbReference>
<accession>A0A4Y8A8M9</accession>
<dbReference type="SMART" id="SM00065">
    <property type="entry name" value="GAF"/>
    <property type="match status" value="1"/>
</dbReference>
<dbReference type="RefSeq" id="WP_134337805.1">
    <property type="nucleotide sequence ID" value="NZ_BMCZ01000002.1"/>
</dbReference>
<dbReference type="Proteomes" id="UP000297248">
    <property type="component" value="Unassembled WGS sequence"/>
</dbReference>
<reference evidence="4 5" key="1">
    <citation type="journal article" date="2016" name="Int. J. Syst. Evol. Microbiol.">
        <title>Proposal of Mucilaginibacter phyllosphaerae sp. nov. isolated from the phyllosphere of Galium album.</title>
        <authorList>
            <person name="Aydogan E.L."/>
            <person name="Busse H.J."/>
            <person name="Moser G."/>
            <person name="Muller C."/>
            <person name="Kampfer P."/>
            <person name="Glaeser S.P."/>
        </authorList>
    </citation>
    <scope>NUCLEOTIDE SEQUENCE [LARGE SCALE GENOMIC DNA]</scope>
    <source>
        <strain evidence="4 5">PP-F2FG21</strain>
    </source>
</reference>
<dbReference type="InterPro" id="IPR051330">
    <property type="entry name" value="Phosphatase_reg/MetRdx"/>
</dbReference>
<reference evidence="3 6" key="3">
    <citation type="submission" date="2020-08" db="EMBL/GenBank/DDBJ databases">
        <title>Genomic Encyclopedia of Type Strains, Phase IV (KMG-IV): sequencing the most valuable type-strain genomes for metagenomic binning, comparative biology and taxonomic classification.</title>
        <authorList>
            <person name="Goeker M."/>
        </authorList>
    </citation>
    <scope>NUCLEOTIDE SEQUENCE [LARGE SCALE GENOMIC DNA]</scope>
    <source>
        <strain evidence="3 6">DSM 100995</strain>
    </source>
</reference>
<dbReference type="OrthoDB" id="9796252at2"/>
<gene>
    <name evidence="4" type="ORF">E2R65_17590</name>
    <name evidence="3" type="ORF">GGR35_003531</name>
</gene>
<evidence type="ECO:0000313" key="3">
    <source>
        <dbReference type="EMBL" id="MBB3970905.1"/>
    </source>
</evidence>
<dbReference type="Gene3D" id="3.30.450.40">
    <property type="match status" value="1"/>
</dbReference>
<evidence type="ECO:0000259" key="2">
    <source>
        <dbReference type="SMART" id="SM00065"/>
    </source>
</evidence>
<feature type="domain" description="GAF" evidence="2">
    <location>
        <begin position="33"/>
        <end position="160"/>
    </location>
</feature>
<keyword evidence="6" id="KW-1185">Reference proteome</keyword>
<dbReference type="AlphaFoldDB" id="A0A4Y8A8M9"/>
<comment type="caution">
    <text evidence="4">The sequence shown here is derived from an EMBL/GenBank/DDBJ whole genome shotgun (WGS) entry which is preliminary data.</text>
</comment>
<dbReference type="FunFam" id="3.30.450.40:FF:000008">
    <property type="entry name" value="GAF domain-containing proteins"/>
    <property type="match status" value="1"/>
</dbReference>